<accession>A0A0A8ZB50</accession>
<dbReference type="AlphaFoldDB" id="A0A0A8ZB50"/>
<protein>
    <submittedName>
        <fullName evidence="2">Uncharacterized protein</fullName>
    </submittedName>
</protein>
<evidence type="ECO:0000256" key="1">
    <source>
        <dbReference type="SAM" id="MobiDB-lite"/>
    </source>
</evidence>
<reference evidence="2" key="1">
    <citation type="submission" date="2014-09" db="EMBL/GenBank/DDBJ databases">
        <authorList>
            <person name="Magalhaes I.L.F."/>
            <person name="Oliveira U."/>
            <person name="Santos F.R."/>
            <person name="Vidigal T.H.D.A."/>
            <person name="Brescovit A.D."/>
            <person name="Santos A.J."/>
        </authorList>
    </citation>
    <scope>NUCLEOTIDE SEQUENCE</scope>
    <source>
        <tissue evidence="2">Shoot tissue taken approximately 20 cm above the soil surface</tissue>
    </source>
</reference>
<reference evidence="2" key="2">
    <citation type="journal article" date="2015" name="Data Brief">
        <title>Shoot transcriptome of the giant reed, Arundo donax.</title>
        <authorList>
            <person name="Barrero R.A."/>
            <person name="Guerrero F.D."/>
            <person name="Moolhuijzen P."/>
            <person name="Goolsby J.A."/>
            <person name="Tidwell J."/>
            <person name="Bellgard S.E."/>
            <person name="Bellgard M.I."/>
        </authorList>
    </citation>
    <scope>NUCLEOTIDE SEQUENCE</scope>
    <source>
        <tissue evidence="2">Shoot tissue taken approximately 20 cm above the soil surface</tissue>
    </source>
</reference>
<feature type="region of interest" description="Disordered" evidence="1">
    <location>
        <begin position="1"/>
        <end position="46"/>
    </location>
</feature>
<evidence type="ECO:0000313" key="2">
    <source>
        <dbReference type="EMBL" id="JAD34923.1"/>
    </source>
</evidence>
<name>A0A0A8ZB50_ARUDO</name>
<organism evidence="2">
    <name type="scientific">Arundo donax</name>
    <name type="common">Giant reed</name>
    <name type="synonym">Donax arundinaceus</name>
    <dbReference type="NCBI Taxonomy" id="35708"/>
    <lineage>
        <taxon>Eukaryota</taxon>
        <taxon>Viridiplantae</taxon>
        <taxon>Streptophyta</taxon>
        <taxon>Embryophyta</taxon>
        <taxon>Tracheophyta</taxon>
        <taxon>Spermatophyta</taxon>
        <taxon>Magnoliopsida</taxon>
        <taxon>Liliopsida</taxon>
        <taxon>Poales</taxon>
        <taxon>Poaceae</taxon>
        <taxon>PACMAD clade</taxon>
        <taxon>Arundinoideae</taxon>
        <taxon>Arundineae</taxon>
        <taxon>Arundo</taxon>
    </lineage>
</organism>
<dbReference type="EMBL" id="GBRH01262972">
    <property type="protein sequence ID" value="JAD34923.1"/>
    <property type="molecule type" value="Transcribed_RNA"/>
</dbReference>
<proteinExistence type="predicted"/>
<sequence length="46" mass="4592">MSAAVRHLTKELHSASTGSATNCSWGGRGVARPGASNSPVGAAARR</sequence>
<feature type="compositionally biased region" description="Polar residues" evidence="1">
    <location>
        <begin position="14"/>
        <end position="24"/>
    </location>
</feature>